<dbReference type="EMBL" id="KV442055">
    <property type="protein sequence ID" value="OAQ27608.1"/>
    <property type="molecule type" value="Genomic_DNA"/>
</dbReference>
<keyword evidence="3" id="KW-1185">Reference proteome</keyword>
<name>A0A197JRM6_9FUNG</name>
<protein>
    <submittedName>
        <fullName evidence="2">Uncharacterized protein</fullName>
    </submittedName>
</protein>
<evidence type="ECO:0000313" key="3">
    <source>
        <dbReference type="Proteomes" id="UP000078512"/>
    </source>
</evidence>
<feature type="region of interest" description="Disordered" evidence="1">
    <location>
        <begin position="134"/>
        <end position="163"/>
    </location>
</feature>
<accession>A0A197JRM6</accession>
<organism evidence="2 3">
    <name type="scientific">Linnemannia elongata AG-77</name>
    <dbReference type="NCBI Taxonomy" id="1314771"/>
    <lineage>
        <taxon>Eukaryota</taxon>
        <taxon>Fungi</taxon>
        <taxon>Fungi incertae sedis</taxon>
        <taxon>Mucoromycota</taxon>
        <taxon>Mortierellomycotina</taxon>
        <taxon>Mortierellomycetes</taxon>
        <taxon>Mortierellales</taxon>
        <taxon>Mortierellaceae</taxon>
        <taxon>Linnemannia</taxon>
    </lineage>
</organism>
<evidence type="ECO:0000313" key="2">
    <source>
        <dbReference type="EMBL" id="OAQ27608.1"/>
    </source>
</evidence>
<dbReference type="Proteomes" id="UP000078512">
    <property type="component" value="Unassembled WGS sequence"/>
</dbReference>
<sequence length="163" mass="18767">MAELQSFHLANILRMTQSPPLTRNNRRQESNQSHDLTVDNDQEHIHSDSDMSDASEEDDDDEGGQVVVLALTKVQQQWERNILDFKTMLASRQQRQREELLSSADFPPLEEEIEYGMEDAGYDYKIPAWPHYEDSDDTETVSDTDSLMVHQSSPPVTGIKHHR</sequence>
<reference evidence="2 3" key="1">
    <citation type="submission" date="2016-05" db="EMBL/GenBank/DDBJ databases">
        <title>Genome sequencing reveals origins of a unique bacterial endosymbiosis in the earliest lineages of terrestrial Fungi.</title>
        <authorList>
            <consortium name="DOE Joint Genome Institute"/>
            <person name="Uehling J."/>
            <person name="Gryganskyi A."/>
            <person name="Hameed K."/>
            <person name="Tschaplinski T."/>
            <person name="Misztal P."/>
            <person name="Wu S."/>
            <person name="Desiro A."/>
            <person name="Vande Pol N."/>
            <person name="Du Z.-Y."/>
            <person name="Zienkiewicz A."/>
            <person name="Zienkiewicz K."/>
            <person name="Morin E."/>
            <person name="Tisserant E."/>
            <person name="Splivallo R."/>
            <person name="Hainaut M."/>
            <person name="Henrissat B."/>
            <person name="Ohm R."/>
            <person name="Kuo A."/>
            <person name="Yan J."/>
            <person name="Lipzen A."/>
            <person name="Nolan M."/>
            <person name="Labutti K."/>
            <person name="Barry K."/>
            <person name="Goldstein A."/>
            <person name="Labbe J."/>
            <person name="Schadt C."/>
            <person name="Tuskan G."/>
            <person name="Grigoriev I."/>
            <person name="Martin F."/>
            <person name="Vilgalys R."/>
            <person name="Bonito G."/>
        </authorList>
    </citation>
    <scope>NUCLEOTIDE SEQUENCE [LARGE SCALE GENOMIC DNA]</scope>
    <source>
        <strain evidence="2 3">AG-77</strain>
    </source>
</reference>
<dbReference type="AlphaFoldDB" id="A0A197JRM6"/>
<feature type="compositionally biased region" description="Acidic residues" evidence="1">
    <location>
        <begin position="50"/>
        <end position="63"/>
    </location>
</feature>
<gene>
    <name evidence="2" type="ORF">K457DRAFT_1465070</name>
</gene>
<evidence type="ECO:0000256" key="1">
    <source>
        <dbReference type="SAM" id="MobiDB-lite"/>
    </source>
</evidence>
<proteinExistence type="predicted"/>
<feature type="region of interest" description="Disordered" evidence="1">
    <location>
        <begin position="15"/>
        <end position="66"/>
    </location>
</feature>